<feature type="transmembrane region" description="Helical" evidence="10">
    <location>
        <begin position="305"/>
        <end position="326"/>
    </location>
</feature>
<evidence type="ECO:0000256" key="1">
    <source>
        <dbReference type="ARBA" id="ARBA00004141"/>
    </source>
</evidence>
<dbReference type="PROSITE" id="PS50105">
    <property type="entry name" value="SAM_DOMAIN"/>
    <property type="match status" value="1"/>
</dbReference>
<evidence type="ECO:0000256" key="10">
    <source>
        <dbReference type="SAM" id="Phobius"/>
    </source>
</evidence>
<evidence type="ECO:0000256" key="2">
    <source>
        <dbReference type="ARBA" id="ARBA00005441"/>
    </source>
</evidence>
<evidence type="ECO:0000256" key="5">
    <source>
        <dbReference type="ARBA" id="ARBA00022919"/>
    </source>
</evidence>
<dbReference type="Pfam" id="PF00536">
    <property type="entry name" value="SAM_1"/>
    <property type="match status" value="1"/>
</dbReference>
<dbReference type="GO" id="GO:0046513">
    <property type="term" value="P:ceramide biosynthetic process"/>
    <property type="evidence" value="ECO:0007669"/>
    <property type="project" value="TreeGrafter"/>
</dbReference>
<dbReference type="GO" id="GO:0033188">
    <property type="term" value="F:sphingomyelin synthase activity"/>
    <property type="evidence" value="ECO:0007669"/>
    <property type="project" value="TreeGrafter"/>
</dbReference>
<evidence type="ECO:0000313" key="13">
    <source>
        <dbReference type="WBParaSite" id="PgB09_g072_t02"/>
    </source>
</evidence>
<keyword evidence="12" id="KW-1185">Reference proteome</keyword>
<feature type="transmembrane region" description="Helical" evidence="10">
    <location>
        <begin position="268"/>
        <end position="293"/>
    </location>
</feature>
<name>A0A914ZTF7_PARUN</name>
<evidence type="ECO:0000256" key="6">
    <source>
        <dbReference type="ARBA" id="ARBA00022989"/>
    </source>
</evidence>
<accession>A0A914ZTF7</accession>
<feature type="region of interest" description="Disordered" evidence="9">
    <location>
        <begin position="506"/>
        <end position="538"/>
    </location>
</feature>
<sequence length="538" mass="61247">MAASVAHPVSNNNDVKMKRLVGGEQTTAVDVCTMWKSPDTWDYADVAKWLTAIGFEQYSSLIAFQHKVDGATLLTLSERDLREKPLELHCLGDIKHLSNAISHLRSEIFANGSDSKLISACSSTSHLNGSIRMQNSTERDVMTLEQQGDLLVCVDYNGGIVPIASADRRIFAKTSDNAGRVLGQIAASTERGYGEVRRIQLLSREDLIRQVESPDTKNKSLIKLAIAFCYCTFSLLITAFVMVLVHDRVPDMKTYPPLPDIVLDNLPLIPWAFEMCEVIAVTLSAIWFTTLFFHKHRVVIMRRMFSLVGTVFLLRCVTMMITSLSVPGVHLECRAKSYGSLPAKLLHAYHIWSRLGMSIQGVRTCGDYMFSGHTTVVTLLNHFITEYTPDTWHGLHTITWVLNLFGIFFILAGHEHYSIDVFIAFYISSRMFLYYHAYAYNHYNLTSNDHRMRIWFPLGWFFEAGGQGRVTNEFEFPLSFPRITVEEIRRFLRFDHATQSVLEEREEKGNVPKLTLDSDNSSLSDIHRQLRRRKSAKK</sequence>
<organism evidence="12 13">
    <name type="scientific">Parascaris univalens</name>
    <name type="common">Nematode worm</name>
    <dbReference type="NCBI Taxonomy" id="6257"/>
    <lineage>
        <taxon>Eukaryota</taxon>
        <taxon>Metazoa</taxon>
        <taxon>Ecdysozoa</taxon>
        <taxon>Nematoda</taxon>
        <taxon>Chromadorea</taxon>
        <taxon>Rhabditida</taxon>
        <taxon>Spirurina</taxon>
        <taxon>Ascaridomorpha</taxon>
        <taxon>Ascaridoidea</taxon>
        <taxon>Ascarididae</taxon>
        <taxon>Parascaris</taxon>
    </lineage>
</organism>
<dbReference type="PANTHER" id="PTHR21290">
    <property type="entry name" value="SPHINGOMYELIN SYNTHETASE"/>
    <property type="match status" value="1"/>
</dbReference>
<dbReference type="Proteomes" id="UP000887569">
    <property type="component" value="Unplaced"/>
</dbReference>
<evidence type="ECO:0000256" key="4">
    <source>
        <dbReference type="ARBA" id="ARBA00022692"/>
    </source>
</evidence>
<keyword evidence="7" id="KW-0443">Lipid metabolism</keyword>
<dbReference type="GO" id="GO:0000139">
    <property type="term" value="C:Golgi membrane"/>
    <property type="evidence" value="ECO:0007669"/>
    <property type="project" value="TreeGrafter"/>
</dbReference>
<evidence type="ECO:0000256" key="3">
    <source>
        <dbReference type="ARBA" id="ARBA00022679"/>
    </source>
</evidence>
<keyword evidence="6 10" id="KW-1133">Transmembrane helix</keyword>
<dbReference type="Gene3D" id="1.10.150.50">
    <property type="entry name" value="Transcription Factor, Ets-1"/>
    <property type="match status" value="1"/>
</dbReference>
<dbReference type="InterPro" id="IPR045221">
    <property type="entry name" value="Sphingomyelin_synth-like"/>
</dbReference>
<feature type="compositionally biased region" description="Low complexity" evidence="9">
    <location>
        <begin position="514"/>
        <end position="524"/>
    </location>
</feature>
<dbReference type="SMART" id="SM00454">
    <property type="entry name" value="SAM"/>
    <property type="match status" value="1"/>
</dbReference>
<dbReference type="CDD" id="cd09515">
    <property type="entry name" value="SAM_SGMS1-like"/>
    <property type="match status" value="1"/>
</dbReference>
<feature type="compositionally biased region" description="Basic residues" evidence="9">
    <location>
        <begin position="529"/>
        <end position="538"/>
    </location>
</feature>
<comment type="subcellular location">
    <subcellularLocation>
        <location evidence="1">Membrane</location>
        <topology evidence="1">Multi-pass membrane protein</topology>
    </subcellularLocation>
</comment>
<keyword evidence="8 10" id="KW-0472">Membrane</keyword>
<dbReference type="InterPro" id="IPR001660">
    <property type="entry name" value="SAM"/>
</dbReference>
<evidence type="ECO:0000256" key="7">
    <source>
        <dbReference type="ARBA" id="ARBA00023098"/>
    </source>
</evidence>
<dbReference type="Pfam" id="PF14360">
    <property type="entry name" value="PAP2_C"/>
    <property type="match status" value="1"/>
</dbReference>
<dbReference type="GO" id="GO:0005886">
    <property type="term" value="C:plasma membrane"/>
    <property type="evidence" value="ECO:0007669"/>
    <property type="project" value="TreeGrafter"/>
</dbReference>
<keyword evidence="4 10" id="KW-0812">Transmembrane</keyword>
<comment type="similarity">
    <text evidence="2">Belongs to the sphingomyelin synthase family.</text>
</comment>
<dbReference type="InterPro" id="IPR025749">
    <property type="entry name" value="Sphingomyelin_synth-like_dom"/>
</dbReference>
<dbReference type="AlphaFoldDB" id="A0A914ZTF7"/>
<reference evidence="13" key="1">
    <citation type="submission" date="2022-11" db="UniProtKB">
        <authorList>
            <consortium name="WormBaseParasite"/>
        </authorList>
    </citation>
    <scope>IDENTIFICATION</scope>
</reference>
<dbReference type="WBParaSite" id="PgB09_g072_t02">
    <property type="protein sequence ID" value="PgB09_g072_t02"/>
    <property type="gene ID" value="PgB09_g072"/>
</dbReference>
<evidence type="ECO:0000256" key="8">
    <source>
        <dbReference type="ARBA" id="ARBA00023136"/>
    </source>
</evidence>
<keyword evidence="5" id="KW-0746">Sphingolipid metabolism</keyword>
<dbReference type="PANTHER" id="PTHR21290:SF25">
    <property type="entry name" value="SPHINGOMYELIN SYNTHASE-RELATED PROTEIN 1"/>
    <property type="match status" value="1"/>
</dbReference>
<dbReference type="GO" id="GO:0005789">
    <property type="term" value="C:endoplasmic reticulum membrane"/>
    <property type="evidence" value="ECO:0007669"/>
    <property type="project" value="TreeGrafter"/>
</dbReference>
<evidence type="ECO:0000259" key="11">
    <source>
        <dbReference type="PROSITE" id="PS50105"/>
    </source>
</evidence>
<proteinExistence type="inferred from homology"/>
<feature type="transmembrane region" description="Helical" evidence="10">
    <location>
        <begin position="224"/>
        <end position="245"/>
    </location>
</feature>
<evidence type="ECO:0000256" key="9">
    <source>
        <dbReference type="SAM" id="MobiDB-lite"/>
    </source>
</evidence>
<evidence type="ECO:0000313" key="12">
    <source>
        <dbReference type="Proteomes" id="UP000887569"/>
    </source>
</evidence>
<feature type="domain" description="SAM" evidence="11">
    <location>
        <begin position="41"/>
        <end position="107"/>
    </location>
</feature>
<dbReference type="SUPFAM" id="SSF47769">
    <property type="entry name" value="SAM/Pointed domain"/>
    <property type="match status" value="1"/>
</dbReference>
<keyword evidence="3" id="KW-0808">Transferase</keyword>
<dbReference type="InterPro" id="IPR013761">
    <property type="entry name" value="SAM/pointed_sf"/>
</dbReference>
<feature type="transmembrane region" description="Helical" evidence="10">
    <location>
        <begin position="392"/>
        <end position="412"/>
    </location>
</feature>
<dbReference type="GO" id="GO:0047493">
    <property type="term" value="F:ceramide cholinephosphotransferase activity"/>
    <property type="evidence" value="ECO:0007669"/>
    <property type="project" value="TreeGrafter"/>
</dbReference>
<protein>
    <submittedName>
        <fullName evidence="13">SAM domain-containing protein</fullName>
    </submittedName>
</protein>